<keyword evidence="8" id="KW-1185">Reference proteome</keyword>
<feature type="modified residue" description="N6-(pyridoxal phosphate)lysine" evidence="5">
    <location>
        <position position="204"/>
    </location>
</feature>
<dbReference type="NCBIfam" id="NF007825">
    <property type="entry name" value="PRK10534.1"/>
    <property type="match status" value="1"/>
</dbReference>
<dbReference type="GO" id="GO:0006567">
    <property type="term" value="P:L-threonine catabolic process"/>
    <property type="evidence" value="ECO:0007669"/>
    <property type="project" value="TreeGrafter"/>
</dbReference>
<dbReference type="EC" id="4.1.2.49" evidence="7"/>
<sequence length="352" mass="37284">MSTQRPIDLRSDTVTRPSPAMRRAMAEAEVGDDVYGEDPTVDLLERRTAGLLGKEAALFVPSGTMANQIAVGLHAGPGDELICDARAHVYVWEAGGIARHWGVQARTINPHGGLIGLDHLRDKIQPDNEHYVRTRLVCLENTHNRAGGRVHPYDSVREVADWARSNGLAMHLDGARLMNAVVASGVPASEWASHFDTVSICFSKGLGAPVGSAIAGSAELMRKAHRLRKALGGGMRQGGIVAAGALFALEHHVDRLADDHANARLIADAIERAPGLSLESGPVETNLVWIAVDPGAGTAREVADRLREAGVLVSALGPQTLRAVTHLDVSRGQCERAAGAIVEVAEGMAARA</sequence>
<dbReference type="InterPro" id="IPR015421">
    <property type="entry name" value="PyrdxlP-dep_Trfase_major"/>
</dbReference>
<keyword evidence="3" id="KW-0663">Pyridoxal phosphate</keyword>
<dbReference type="AlphaFoldDB" id="A0A518H3N7"/>
<dbReference type="Gene3D" id="3.90.1150.10">
    <property type="entry name" value="Aspartate Aminotransferase, domain 1"/>
    <property type="match status" value="1"/>
</dbReference>
<evidence type="ECO:0000256" key="1">
    <source>
        <dbReference type="ARBA" id="ARBA00001933"/>
    </source>
</evidence>
<feature type="domain" description="Aromatic amino acid beta-eliminating lyase/threonine aldolase" evidence="6">
    <location>
        <begin position="8"/>
        <end position="291"/>
    </location>
</feature>
<gene>
    <name evidence="7" type="primary">ltaA</name>
    <name evidence="7" type="ORF">ElP_33530</name>
</gene>
<comment type="cofactor">
    <cofactor evidence="1">
        <name>pyridoxal 5'-phosphate</name>
        <dbReference type="ChEBI" id="CHEBI:597326"/>
    </cofactor>
</comment>
<dbReference type="OrthoDB" id="9774495at2"/>
<evidence type="ECO:0000313" key="7">
    <source>
        <dbReference type="EMBL" id="QDV35450.1"/>
    </source>
</evidence>
<dbReference type="KEGG" id="tpla:ElP_33530"/>
<dbReference type="InterPro" id="IPR015424">
    <property type="entry name" value="PyrdxlP-dep_Trfase"/>
</dbReference>
<dbReference type="GO" id="GO:0008732">
    <property type="term" value="F:L-allo-threonine aldolase activity"/>
    <property type="evidence" value="ECO:0007669"/>
    <property type="project" value="UniProtKB-EC"/>
</dbReference>
<dbReference type="InterPro" id="IPR023603">
    <property type="entry name" value="Low_specificity_L-TA-like"/>
</dbReference>
<dbReference type="PANTHER" id="PTHR48097">
    <property type="entry name" value="L-THREONINE ALDOLASE-RELATED"/>
    <property type="match status" value="1"/>
</dbReference>
<dbReference type="EMBL" id="CP036426">
    <property type="protein sequence ID" value="QDV35450.1"/>
    <property type="molecule type" value="Genomic_DNA"/>
</dbReference>
<comment type="similarity">
    <text evidence="2">Belongs to the threonine aldolase family.</text>
</comment>
<protein>
    <submittedName>
        <fullName evidence="7">L-allo-threonine aldolase</fullName>
        <ecNumber evidence="7">4.1.2.49</ecNumber>
    </submittedName>
</protein>
<dbReference type="NCBIfam" id="NF041359">
    <property type="entry name" value="GntG_guanitoxin"/>
    <property type="match status" value="1"/>
</dbReference>
<evidence type="ECO:0000256" key="4">
    <source>
        <dbReference type="ARBA" id="ARBA00023239"/>
    </source>
</evidence>
<dbReference type="Proteomes" id="UP000317835">
    <property type="component" value="Chromosome"/>
</dbReference>
<dbReference type="PANTHER" id="PTHR48097:SF9">
    <property type="entry name" value="L-THREONINE ALDOLASE"/>
    <property type="match status" value="1"/>
</dbReference>
<dbReference type="FunFam" id="3.40.640.10:FF:000030">
    <property type="entry name" value="Low-specificity L-threonine aldolase"/>
    <property type="match status" value="1"/>
</dbReference>
<dbReference type="InterPro" id="IPR001597">
    <property type="entry name" value="ArAA_b-elim_lyase/Thr_aldolase"/>
</dbReference>
<dbReference type="Pfam" id="PF01212">
    <property type="entry name" value="Beta_elim_lyase"/>
    <property type="match status" value="1"/>
</dbReference>
<evidence type="ECO:0000313" key="8">
    <source>
        <dbReference type="Proteomes" id="UP000317835"/>
    </source>
</evidence>
<dbReference type="GO" id="GO:0006545">
    <property type="term" value="P:glycine biosynthetic process"/>
    <property type="evidence" value="ECO:0007669"/>
    <property type="project" value="TreeGrafter"/>
</dbReference>
<name>A0A518H3N7_9BACT</name>
<evidence type="ECO:0000256" key="5">
    <source>
        <dbReference type="PIRSR" id="PIRSR017617-1"/>
    </source>
</evidence>
<dbReference type="InterPro" id="IPR015422">
    <property type="entry name" value="PyrdxlP-dep_Trfase_small"/>
</dbReference>
<accession>A0A518H3N7</accession>
<evidence type="ECO:0000256" key="3">
    <source>
        <dbReference type="ARBA" id="ARBA00022898"/>
    </source>
</evidence>
<dbReference type="Gene3D" id="3.40.640.10">
    <property type="entry name" value="Type I PLP-dependent aspartate aminotransferase-like (Major domain)"/>
    <property type="match status" value="1"/>
</dbReference>
<proteinExistence type="inferred from homology"/>
<dbReference type="PIRSF" id="PIRSF017617">
    <property type="entry name" value="Thr_aldolase"/>
    <property type="match status" value="1"/>
</dbReference>
<dbReference type="SUPFAM" id="SSF53383">
    <property type="entry name" value="PLP-dependent transferases"/>
    <property type="match status" value="1"/>
</dbReference>
<keyword evidence="4 7" id="KW-0456">Lyase</keyword>
<evidence type="ECO:0000256" key="2">
    <source>
        <dbReference type="ARBA" id="ARBA00006966"/>
    </source>
</evidence>
<organism evidence="7 8">
    <name type="scientific">Tautonia plasticadhaerens</name>
    <dbReference type="NCBI Taxonomy" id="2527974"/>
    <lineage>
        <taxon>Bacteria</taxon>
        <taxon>Pseudomonadati</taxon>
        <taxon>Planctomycetota</taxon>
        <taxon>Planctomycetia</taxon>
        <taxon>Isosphaerales</taxon>
        <taxon>Isosphaeraceae</taxon>
        <taxon>Tautonia</taxon>
    </lineage>
</organism>
<dbReference type="GO" id="GO:0005829">
    <property type="term" value="C:cytosol"/>
    <property type="evidence" value="ECO:0007669"/>
    <property type="project" value="TreeGrafter"/>
</dbReference>
<evidence type="ECO:0000259" key="6">
    <source>
        <dbReference type="Pfam" id="PF01212"/>
    </source>
</evidence>
<reference evidence="7 8" key="1">
    <citation type="submission" date="2019-02" db="EMBL/GenBank/DDBJ databases">
        <title>Deep-cultivation of Planctomycetes and their phenomic and genomic characterization uncovers novel biology.</title>
        <authorList>
            <person name="Wiegand S."/>
            <person name="Jogler M."/>
            <person name="Boedeker C."/>
            <person name="Pinto D."/>
            <person name="Vollmers J."/>
            <person name="Rivas-Marin E."/>
            <person name="Kohn T."/>
            <person name="Peeters S.H."/>
            <person name="Heuer A."/>
            <person name="Rast P."/>
            <person name="Oberbeckmann S."/>
            <person name="Bunk B."/>
            <person name="Jeske O."/>
            <person name="Meyerdierks A."/>
            <person name="Storesund J.E."/>
            <person name="Kallscheuer N."/>
            <person name="Luecker S."/>
            <person name="Lage O.M."/>
            <person name="Pohl T."/>
            <person name="Merkel B.J."/>
            <person name="Hornburger P."/>
            <person name="Mueller R.-W."/>
            <person name="Bruemmer F."/>
            <person name="Labrenz M."/>
            <person name="Spormann A.M."/>
            <person name="Op den Camp H."/>
            <person name="Overmann J."/>
            <person name="Amann R."/>
            <person name="Jetten M.S.M."/>
            <person name="Mascher T."/>
            <person name="Medema M.H."/>
            <person name="Devos D.P."/>
            <person name="Kaster A.-K."/>
            <person name="Ovreas L."/>
            <person name="Rohde M."/>
            <person name="Galperin M.Y."/>
            <person name="Jogler C."/>
        </authorList>
    </citation>
    <scope>NUCLEOTIDE SEQUENCE [LARGE SCALE GENOMIC DNA]</scope>
    <source>
        <strain evidence="7 8">ElP</strain>
    </source>
</reference>
<dbReference type="RefSeq" id="WP_145271070.1">
    <property type="nucleotide sequence ID" value="NZ_CP036426.1"/>
</dbReference>
<dbReference type="CDD" id="cd06502">
    <property type="entry name" value="TA_like"/>
    <property type="match status" value="1"/>
</dbReference>